<dbReference type="GO" id="GO:0016717">
    <property type="term" value="F:oxidoreductase activity, acting on paired donors, with oxidation of a pair of donors resulting in the reduction of molecular oxygen to two molecules of water"/>
    <property type="evidence" value="ECO:0007669"/>
    <property type="project" value="TreeGrafter"/>
</dbReference>
<feature type="transmembrane region" description="Helical" evidence="1">
    <location>
        <begin position="29"/>
        <end position="47"/>
    </location>
</feature>
<accession>A0A511RMA9</accession>
<dbReference type="CDD" id="cd03507">
    <property type="entry name" value="Delta12-FADS-like"/>
    <property type="match status" value="1"/>
</dbReference>
<proteinExistence type="predicted"/>
<feature type="transmembrane region" description="Helical" evidence="1">
    <location>
        <begin position="157"/>
        <end position="176"/>
    </location>
</feature>
<dbReference type="InterPro" id="IPR012171">
    <property type="entry name" value="Fatty_acid_desaturase"/>
</dbReference>
<evidence type="ECO:0000313" key="4">
    <source>
        <dbReference type="Proteomes" id="UP000321827"/>
    </source>
</evidence>
<evidence type="ECO:0000313" key="3">
    <source>
        <dbReference type="EMBL" id="GEM89946.1"/>
    </source>
</evidence>
<dbReference type="AlphaFoldDB" id="A0A511RMA9"/>
<evidence type="ECO:0000259" key="2">
    <source>
        <dbReference type="Pfam" id="PF00487"/>
    </source>
</evidence>
<organism evidence="3 4">
    <name type="scientific">Oceanithermus desulfurans NBRC 100063</name>
    <dbReference type="NCBI Taxonomy" id="1227550"/>
    <lineage>
        <taxon>Bacteria</taxon>
        <taxon>Thermotogati</taxon>
        <taxon>Deinococcota</taxon>
        <taxon>Deinococci</taxon>
        <taxon>Thermales</taxon>
        <taxon>Thermaceae</taxon>
        <taxon>Oceanithermus</taxon>
    </lineage>
</organism>
<dbReference type="OrthoDB" id="9769653at2"/>
<feature type="transmembrane region" description="Helical" evidence="1">
    <location>
        <begin position="213"/>
        <end position="233"/>
    </location>
</feature>
<name>A0A511RMA9_9DEIN</name>
<feature type="transmembrane region" description="Helical" evidence="1">
    <location>
        <begin position="188"/>
        <end position="207"/>
    </location>
</feature>
<sequence>MNESPQQRVQPKDWVPLVRPFTRPSTWRSLGQVLTSYLPFLTLWYLAYRALEVHWGLTLLLDLAAAFFLVRIFILQHDAGHGSFFRNPRDNDVLGFVSGVLTLTPYGYWQHAHARHHATSGNLDKRGVGDIYTMTTQEYLAATPWQRFSYRVYRNPLVMFLIGPIWVFMLSYRLPLGYGSDKPKVRASVWWTNLALAGLVALVFTVFGWEAFLLVYLPVQYFAAMIGIFLFYVQHQFEDAYWEPDPRWEYLKAAMEGSTYLKLPRLLQWLTGNIGLHHVHHLAPKIPNYRLQEAHDRIELMKVAPTVTLADAFKIAFADLHLYDPGRDRLVGFRDVAAQARAADRERKSGERTAQ</sequence>
<dbReference type="PANTHER" id="PTHR19353:SF73">
    <property type="entry name" value="FATTY ACID DESATURASE"/>
    <property type="match status" value="1"/>
</dbReference>
<comment type="caution">
    <text evidence="3">The sequence shown here is derived from an EMBL/GenBank/DDBJ whole genome shotgun (WGS) entry which is preliminary data.</text>
</comment>
<gene>
    <name evidence="3" type="ORF">ODE01S_13800</name>
</gene>
<dbReference type="PANTHER" id="PTHR19353">
    <property type="entry name" value="FATTY ACID DESATURASE 2"/>
    <property type="match status" value="1"/>
</dbReference>
<feature type="domain" description="Fatty acid desaturase" evidence="2">
    <location>
        <begin position="54"/>
        <end position="298"/>
    </location>
</feature>
<dbReference type="GO" id="GO:0006629">
    <property type="term" value="P:lipid metabolic process"/>
    <property type="evidence" value="ECO:0007669"/>
    <property type="project" value="InterPro"/>
</dbReference>
<dbReference type="InterPro" id="IPR005804">
    <property type="entry name" value="FA_desaturase_dom"/>
</dbReference>
<protein>
    <submittedName>
        <fullName evidence="3">Fatty acid desaturase</fullName>
    </submittedName>
</protein>
<evidence type="ECO:0000256" key="1">
    <source>
        <dbReference type="SAM" id="Phobius"/>
    </source>
</evidence>
<dbReference type="Pfam" id="PF00487">
    <property type="entry name" value="FA_desaturase"/>
    <property type="match status" value="1"/>
</dbReference>
<dbReference type="RefSeq" id="WP_147147244.1">
    <property type="nucleotide sequence ID" value="NZ_BJXN01000008.1"/>
</dbReference>
<dbReference type="EMBL" id="BJXN01000008">
    <property type="protein sequence ID" value="GEM89946.1"/>
    <property type="molecule type" value="Genomic_DNA"/>
</dbReference>
<feature type="transmembrane region" description="Helical" evidence="1">
    <location>
        <begin position="53"/>
        <end position="73"/>
    </location>
</feature>
<reference evidence="3 4" key="1">
    <citation type="submission" date="2019-07" db="EMBL/GenBank/DDBJ databases">
        <title>Whole genome shotgun sequence of Oceanithermus desulfurans NBRC 100063.</title>
        <authorList>
            <person name="Hosoyama A."/>
            <person name="Uohara A."/>
            <person name="Ohji S."/>
            <person name="Ichikawa N."/>
        </authorList>
    </citation>
    <scope>NUCLEOTIDE SEQUENCE [LARGE SCALE GENOMIC DNA]</scope>
    <source>
        <strain evidence="3 4">NBRC 100063</strain>
    </source>
</reference>
<dbReference type="Proteomes" id="UP000321827">
    <property type="component" value="Unassembled WGS sequence"/>
</dbReference>
<keyword evidence="1" id="KW-0812">Transmembrane</keyword>
<dbReference type="GO" id="GO:0016020">
    <property type="term" value="C:membrane"/>
    <property type="evidence" value="ECO:0007669"/>
    <property type="project" value="TreeGrafter"/>
</dbReference>
<keyword evidence="1" id="KW-0472">Membrane</keyword>
<keyword evidence="1" id="KW-1133">Transmembrane helix</keyword>